<comment type="caution">
    <text evidence="4">The sequence shown here is derived from an EMBL/GenBank/DDBJ whole genome shotgun (WGS) entry which is preliminary data.</text>
</comment>
<keyword evidence="1" id="KW-0143">Chaperone</keyword>
<name>A0AA35XVG0_9PROT</name>
<dbReference type="PROSITE" id="PS50076">
    <property type="entry name" value="DNAJ_2"/>
    <property type="match status" value="1"/>
</dbReference>
<evidence type="ECO:0000256" key="1">
    <source>
        <dbReference type="ARBA" id="ARBA00023186"/>
    </source>
</evidence>
<dbReference type="PANTHER" id="PTHR44145:SF3">
    <property type="entry name" value="DNAJ HOMOLOG SUBFAMILY A MEMBER 3, MITOCHONDRIAL"/>
    <property type="match status" value="1"/>
</dbReference>
<dbReference type="InterPro" id="IPR001623">
    <property type="entry name" value="DnaJ_domain"/>
</dbReference>
<protein>
    <submittedName>
        <fullName evidence="4">J domain-containing protein</fullName>
    </submittedName>
</protein>
<gene>
    <name evidence="4" type="ORF">LMG32879_000523</name>
</gene>
<evidence type="ECO:0000313" key="5">
    <source>
        <dbReference type="Proteomes" id="UP001176960"/>
    </source>
</evidence>
<dbReference type="SUPFAM" id="SSF46565">
    <property type="entry name" value="Chaperone J-domain"/>
    <property type="match status" value="1"/>
</dbReference>
<organism evidence="4 5">
    <name type="scientific">Brytella acorum</name>
    <dbReference type="NCBI Taxonomy" id="2959299"/>
    <lineage>
        <taxon>Bacteria</taxon>
        <taxon>Pseudomonadati</taxon>
        <taxon>Pseudomonadota</taxon>
        <taxon>Alphaproteobacteria</taxon>
        <taxon>Acetobacterales</taxon>
        <taxon>Acetobacteraceae</taxon>
        <taxon>Brytella</taxon>
    </lineage>
</organism>
<feature type="domain" description="J" evidence="3">
    <location>
        <begin position="136"/>
        <end position="202"/>
    </location>
</feature>
<keyword evidence="5" id="KW-1185">Reference proteome</keyword>
<reference evidence="4" key="1">
    <citation type="submission" date="2023-03" db="EMBL/GenBank/DDBJ databases">
        <authorList>
            <person name="Cleenwerck I."/>
        </authorList>
    </citation>
    <scope>NUCLEOTIDE SEQUENCE</scope>
    <source>
        <strain evidence="4">LMG 32879</strain>
    </source>
</reference>
<dbReference type="InterPro" id="IPR051938">
    <property type="entry name" value="Apopto_cytoskel_mod"/>
</dbReference>
<proteinExistence type="predicted"/>
<evidence type="ECO:0000256" key="2">
    <source>
        <dbReference type="SAM" id="MobiDB-lite"/>
    </source>
</evidence>
<dbReference type="SMART" id="SM00271">
    <property type="entry name" value="DnaJ"/>
    <property type="match status" value="1"/>
</dbReference>
<dbReference type="Gene3D" id="1.10.287.110">
    <property type="entry name" value="DnaJ domain"/>
    <property type="match status" value="1"/>
</dbReference>
<dbReference type="CDD" id="cd06257">
    <property type="entry name" value="DnaJ"/>
    <property type="match status" value="1"/>
</dbReference>
<dbReference type="EMBL" id="CATKSH010000002">
    <property type="protein sequence ID" value="CAI9119701.1"/>
    <property type="molecule type" value="Genomic_DNA"/>
</dbReference>
<evidence type="ECO:0000259" key="3">
    <source>
        <dbReference type="PROSITE" id="PS50076"/>
    </source>
</evidence>
<dbReference type="AlphaFoldDB" id="A0AA35XVG0"/>
<dbReference type="PRINTS" id="PR00625">
    <property type="entry name" value="JDOMAIN"/>
</dbReference>
<dbReference type="PANTHER" id="PTHR44145">
    <property type="entry name" value="DNAJ HOMOLOG SUBFAMILY A MEMBER 3, MITOCHONDRIAL"/>
    <property type="match status" value="1"/>
</dbReference>
<dbReference type="Pfam" id="PF00226">
    <property type="entry name" value="DnaJ"/>
    <property type="match status" value="1"/>
</dbReference>
<evidence type="ECO:0000313" key="4">
    <source>
        <dbReference type="EMBL" id="CAI9119701.1"/>
    </source>
</evidence>
<sequence>MMQRKSTRHRAFDPDPEAPQTYCDMPGCTANAGYRAPRSRDTLRSYFWFCLEHVRQYNANWDFYKGMTPGQIENHLRADVSWQRPSWKLGTRGGQVFNEEEVLDPLDLLGAERRKRAERRRSRPQARSATPDVLRTPLSTLGLDWPVAMEELKARYKSLARQHHPDANGGDSAAEERFKAVVAAYTIVRVHLEQSADLDAVKAG</sequence>
<dbReference type="RefSeq" id="WP_289841755.1">
    <property type="nucleotide sequence ID" value="NZ_CATKSH010000002.1"/>
</dbReference>
<feature type="region of interest" description="Disordered" evidence="2">
    <location>
        <begin position="1"/>
        <end position="20"/>
    </location>
</feature>
<accession>A0AA35XVG0</accession>
<dbReference type="InterPro" id="IPR036869">
    <property type="entry name" value="J_dom_sf"/>
</dbReference>
<dbReference type="Proteomes" id="UP001176960">
    <property type="component" value="Unassembled WGS sequence"/>
</dbReference>